<dbReference type="InterPro" id="IPR036249">
    <property type="entry name" value="Thioredoxin-like_sf"/>
</dbReference>
<dbReference type="EMBL" id="JANDBC010000003">
    <property type="protein sequence ID" value="MCP9292931.1"/>
    <property type="molecule type" value="Genomic_DNA"/>
</dbReference>
<comment type="caution">
    <text evidence="2">The sequence shown here is derived from an EMBL/GenBank/DDBJ whole genome shotgun (WGS) entry which is preliminary data.</text>
</comment>
<evidence type="ECO:0000313" key="2">
    <source>
        <dbReference type="EMBL" id="MCP9292931.1"/>
    </source>
</evidence>
<name>A0A9X2RFX9_9BACT</name>
<accession>A0A9X2RFX9</accession>
<dbReference type="Proteomes" id="UP001139125">
    <property type="component" value="Unassembled WGS sequence"/>
</dbReference>
<keyword evidence="3" id="KW-1185">Reference proteome</keyword>
<keyword evidence="1" id="KW-1133">Transmembrane helix</keyword>
<organism evidence="2 3">
    <name type="scientific">Gracilimonas sediminicola</name>
    <dbReference type="NCBI Taxonomy" id="2952158"/>
    <lineage>
        <taxon>Bacteria</taxon>
        <taxon>Pseudomonadati</taxon>
        <taxon>Balneolota</taxon>
        <taxon>Balneolia</taxon>
        <taxon>Balneolales</taxon>
        <taxon>Balneolaceae</taxon>
        <taxon>Gracilimonas</taxon>
    </lineage>
</organism>
<protein>
    <recommendedName>
        <fullName evidence="4">Thiol-disulfide isomerase or thioredoxin</fullName>
    </recommendedName>
</protein>
<dbReference type="AlphaFoldDB" id="A0A9X2RFX9"/>
<sequence length="175" mass="19775">MRLEQKQFVPFMVAVAVITMLVIVFSSFNFERKQRTRFNENIATSDSLQIMPLRVLNSADSTSVANQKGNTALLVFWASWSDKSISMLDEIQKYTLENDSLVVLAGLVKDAEESLPEVPEYPGFTYLDGTHLFNHLKVPGFPSYILFDKDGRIITSQIGYEKGVGYDSLKVHLDE</sequence>
<feature type="transmembrane region" description="Helical" evidence="1">
    <location>
        <begin position="12"/>
        <end position="30"/>
    </location>
</feature>
<keyword evidence="1" id="KW-0812">Transmembrane</keyword>
<reference evidence="2" key="1">
    <citation type="submission" date="2022-06" db="EMBL/GenBank/DDBJ databases">
        <title>Gracilimonas sp. CAU 1638 isolated from sea sediment.</title>
        <authorList>
            <person name="Kim W."/>
        </authorList>
    </citation>
    <scope>NUCLEOTIDE SEQUENCE</scope>
    <source>
        <strain evidence="2">CAU 1638</strain>
    </source>
</reference>
<evidence type="ECO:0000256" key="1">
    <source>
        <dbReference type="SAM" id="Phobius"/>
    </source>
</evidence>
<proteinExistence type="predicted"/>
<keyword evidence="1" id="KW-0472">Membrane</keyword>
<evidence type="ECO:0008006" key="4">
    <source>
        <dbReference type="Google" id="ProtNLM"/>
    </source>
</evidence>
<evidence type="ECO:0000313" key="3">
    <source>
        <dbReference type="Proteomes" id="UP001139125"/>
    </source>
</evidence>
<gene>
    <name evidence="2" type="ORF">NM125_15175</name>
</gene>
<dbReference type="SUPFAM" id="SSF52833">
    <property type="entry name" value="Thioredoxin-like"/>
    <property type="match status" value="1"/>
</dbReference>
<dbReference type="Gene3D" id="3.40.30.10">
    <property type="entry name" value="Glutaredoxin"/>
    <property type="match status" value="1"/>
</dbReference>
<dbReference type="RefSeq" id="WP_255135829.1">
    <property type="nucleotide sequence ID" value="NZ_JANDBC010000003.1"/>
</dbReference>